<evidence type="ECO:0000313" key="1">
    <source>
        <dbReference type="EnsemblPlants" id="AVESA.00010b.r2.2DG0402950.1.CDS"/>
    </source>
</evidence>
<dbReference type="Proteomes" id="UP001732700">
    <property type="component" value="Chromosome 2D"/>
</dbReference>
<name>A0ACD5VBE2_AVESA</name>
<reference evidence="1" key="2">
    <citation type="submission" date="2025-09" db="UniProtKB">
        <authorList>
            <consortium name="EnsemblPlants"/>
        </authorList>
    </citation>
    <scope>IDENTIFICATION</scope>
</reference>
<evidence type="ECO:0000313" key="2">
    <source>
        <dbReference type="Proteomes" id="UP001732700"/>
    </source>
</evidence>
<protein>
    <submittedName>
        <fullName evidence="1">Uncharacterized protein</fullName>
    </submittedName>
</protein>
<accession>A0ACD5VBE2</accession>
<organism evidence="1 2">
    <name type="scientific">Avena sativa</name>
    <name type="common">Oat</name>
    <dbReference type="NCBI Taxonomy" id="4498"/>
    <lineage>
        <taxon>Eukaryota</taxon>
        <taxon>Viridiplantae</taxon>
        <taxon>Streptophyta</taxon>
        <taxon>Embryophyta</taxon>
        <taxon>Tracheophyta</taxon>
        <taxon>Spermatophyta</taxon>
        <taxon>Magnoliopsida</taxon>
        <taxon>Liliopsida</taxon>
        <taxon>Poales</taxon>
        <taxon>Poaceae</taxon>
        <taxon>BOP clade</taxon>
        <taxon>Pooideae</taxon>
        <taxon>Poodae</taxon>
        <taxon>Poeae</taxon>
        <taxon>Poeae Chloroplast Group 1 (Aveneae type)</taxon>
        <taxon>Aveninae</taxon>
        <taxon>Avena</taxon>
    </lineage>
</organism>
<proteinExistence type="predicted"/>
<reference evidence="1" key="1">
    <citation type="submission" date="2021-05" db="EMBL/GenBank/DDBJ databases">
        <authorList>
            <person name="Scholz U."/>
            <person name="Mascher M."/>
            <person name="Fiebig A."/>
        </authorList>
    </citation>
    <scope>NUCLEOTIDE SEQUENCE [LARGE SCALE GENOMIC DNA]</scope>
</reference>
<dbReference type="EnsemblPlants" id="AVESA.00010b.r2.2DG0402950.1">
    <property type="protein sequence ID" value="AVESA.00010b.r2.2DG0402950.1.CDS"/>
    <property type="gene ID" value="AVESA.00010b.r2.2DG0402950"/>
</dbReference>
<sequence>MSSLDPSLLLVFSLGPRTSPRALVLRENIPAHRPSTCRTRRCGVQVGLTATPIRSPPRPNSSRREEAGANPTGAERRRANTRRPPHLPAAPVRPAPPSRQPRSSRPRYLGRHGQEPSTAHTESPSTVHTASPAPYQAEERSRCDRGPELSPSVCYDMKPKVAVATTGGGDKGRGMDPSLPRFKCQECHRALVVVGVESFPDRLPAHANSGMHTSSVQGSIMGASRMDSSYVVLSKQNRSQGPGTPPRPPSAAARHVEPNQSTRAMEGSYIMLPPAAASIYKTSTSEGGGAHLPPLSHNSTSHSPGNNSGFHSSVTVLKRAFEIASSQTQVEQPLCLECMRVLSDKMDKEIEDVNTDIKAYDVCLQRLEQESYNILSETDFNKEKQKIEEEEKKLKAAIEEAENQYSKVSSEMKDLETKSKQFEELEERYWHEFNSFQFQLTSHQEERDAVLAKIEVSQVHLELLKRTNVLNDAFYISHDGVIGTINNFRLGRLPNVQVEWDEINAAWGQAALLLHTMAQYFPKFQYRIKIHPMGSYPRVTDINNNTYELFGPVNLFWSTRFDKAMTWFLTCLQEFAEFAISLDKENNVPFDKSLKLPYKIDGDKVGSYTIFLSFNKLENWTKALKYMLCNLKWVLYWFIGNTSFEPQSASLYLAQSPNKKG</sequence>
<keyword evidence="2" id="KW-1185">Reference proteome</keyword>